<dbReference type="RefSeq" id="WP_093921129.1">
    <property type="nucleotide sequence ID" value="NZ_FONW01000011.1"/>
</dbReference>
<protein>
    <submittedName>
        <fullName evidence="2">L-lactate dehydrogenase complex protein LldE</fullName>
    </submittedName>
</protein>
<dbReference type="AlphaFoldDB" id="A0A1I2KDB0"/>
<dbReference type="GO" id="GO:0005829">
    <property type="term" value="C:cytosol"/>
    <property type="evidence" value="ECO:0007669"/>
    <property type="project" value="TreeGrafter"/>
</dbReference>
<name>A0A1I2KDB0_9BACT</name>
<dbReference type="InterPro" id="IPR004017">
    <property type="entry name" value="Cys_rich_dom"/>
</dbReference>
<reference evidence="2 3" key="1">
    <citation type="submission" date="2016-10" db="EMBL/GenBank/DDBJ databases">
        <authorList>
            <person name="de Groot N.N."/>
        </authorList>
    </citation>
    <scope>NUCLEOTIDE SEQUENCE [LARGE SCALE GENOMIC DNA]</scope>
    <source>
        <strain evidence="2 3">CGMCC 1.9156</strain>
    </source>
</reference>
<evidence type="ECO:0000313" key="3">
    <source>
        <dbReference type="Proteomes" id="UP000198964"/>
    </source>
</evidence>
<sequence>MTVDLFIPCFIDQLYPDTAFNMIKLLKKAGIDVNYNPEQTCCGQPAYNSGYWDETRKLAHKFVADFPGEQLIVSPSASCTGFIKNYYSNLFTKEDQDYELHLKLQKRLFELTDFLVNKIKFTDFGARFPHKVCYHDACTALREYGIRKEPRELLSKVEGLELVEMEETDTCCGFGGTFVTKFQAISSAMTEQKVEHALNTGAEYIISTESSCLLNLEGYIKKNKLPIQPIHIADILASGWE</sequence>
<dbReference type="Proteomes" id="UP000198964">
    <property type="component" value="Unassembled WGS sequence"/>
</dbReference>
<accession>A0A1I2KDB0</accession>
<evidence type="ECO:0000313" key="2">
    <source>
        <dbReference type="EMBL" id="SFF64453.1"/>
    </source>
</evidence>
<gene>
    <name evidence="2" type="ORF">SAMN05216283_111128</name>
</gene>
<dbReference type="PANTHER" id="PTHR30296:SF0">
    <property type="entry name" value="LACTATE UTILIZATION PROTEIN A"/>
    <property type="match status" value="1"/>
</dbReference>
<feature type="domain" description="Cysteine-rich" evidence="1">
    <location>
        <begin position="3"/>
        <end position="84"/>
    </location>
</feature>
<organism evidence="2 3">
    <name type="scientific">Sunxiuqinia elliptica</name>
    <dbReference type="NCBI Taxonomy" id="655355"/>
    <lineage>
        <taxon>Bacteria</taxon>
        <taxon>Pseudomonadati</taxon>
        <taxon>Bacteroidota</taxon>
        <taxon>Bacteroidia</taxon>
        <taxon>Marinilabiliales</taxon>
        <taxon>Prolixibacteraceae</taxon>
        <taxon>Sunxiuqinia</taxon>
    </lineage>
</organism>
<feature type="domain" description="Cysteine-rich" evidence="1">
    <location>
        <begin position="132"/>
        <end position="216"/>
    </location>
</feature>
<dbReference type="EMBL" id="FONW01000011">
    <property type="protein sequence ID" value="SFF64453.1"/>
    <property type="molecule type" value="Genomic_DNA"/>
</dbReference>
<dbReference type="PANTHER" id="PTHR30296">
    <property type="entry name" value="UNCHARACTERIZED PROTEIN YKGE"/>
    <property type="match status" value="1"/>
</dbReference>
<evidence type="ECO:0000259" key="1">
    <source>
        <dbReference type="Pfam" id="PF02754"/>
    </source>
</evidence>
<dbReference type="Pfam" id="PF02754">
    <property type="entry name" value="CCG"/>
    <property type="match status" value="2"/>
</dbReference>
<keyword evidence="3" id="KW-1185">Reference proteome</keyword>
<dbReference type="GO" id="GO:0016491">
    <property type="term" value="F:oxidoreductase activity"/>
    <property type="evidence" value="ECO:0007669"/>
    <property type="project" value="UniProtKB-ARBA"/>
</dbReference>
<proteinExistence type="predicted"/>
<dbReference type="STRING" id="655355.SAMN05216283_111128"/>